<keyword evidence="1" id="KW-0678">Repressor</keyword>
<evidence type="ECO:0000256" key="4">
    <source>
        <dbReference type="ARBA" id="ARBA00023163"/>
    </source>
</evidence>
<reference evidence="6 7" key="1">
    <citation type="journal article" date="2014" name="Int. J. Syst. Evol. Microbiol.">
        <title>Complete genome sequence of Corynebacterium casei LMG S-19264T (=DSM 44701T), isolated from a smear-ripened cheese.</title>
        <authorList>
            <consortium name="US DOE Joint Genome Institute (JGI-PGF)"/>
            <person name="Walter F."/>
            <person name="Albersmeier A."/>
            <person name="Kalinowski J."/>
            <person name="Ruckert C."/>
        </authorList>
    </citation>
    <scope>NUCLEOTIDE SEQUENCE [LARGE SCALE GENOMIC DNA]</scope>
    <source>
        <strain evidence="6 7">NBRC 112289</strain>
    </source>
</reference>
<dbReference type="SMART" id="SM00354">
    <property type="entry name" value="HTH_LACI"/>
    <property type="match status" value="1"/>
</dbReference>
<dbReference type="CDD" id="cd01392">
    <property type="entry name" value="HTH_LacI"/>
    <property type="match status" value="1"/>
</dbReference>
<dbReference type="SUPFAM" id="SSF53822">
    <property type="entry name" value="Periplasmic binding protein-like I"/>
    <property type="match status" value="1"/>
</dbReference>
<dbReference type="SUPFAM" id="SSF47413">
    <property type="entry name" value="lambda repressor-like DNA-binding domains"/>
    <property type="match status" value="1"/>
</dbReference>
<keyword evidence="2" id="KW-0805">Transcription regulation</keyword>
<evidence type="ECO:0000256" key="1">
    <source>
        <dbReference type="ARBA" id="ARBA00022491"/>
    </source>
</evidence>
<dbReference type="InterPro" id="IPR010982">
    <property type="entry name" value="Lambda_DNA-bd_dom_sf"/>
</dbReference>
<proteinExistence type="predicted"/>
<protein>
    <submittedName>
        <fullName evidence="6">LacI family transcriptional regulator</fullName>
    </submittedName>
</protein>
<dbReference type="EMBL" id="BSUL01000001">
    <property type="protein sequence ID" value="GMA28277.1"/>
    <property type="molecule type" value="Genomic_DNA"/>
</dbReference>
<keyword evidence="7" id="KW-1185">Reference proteome</keyword>
<dbReference type="InterPro" id="IPR001761">
    <property type="entry name" value="Peripla_BP/Lac1_sug-bd_dom"/>
</dbReference>
<keyword evidence="4" id="KW-0804">Transcription</keyword>
<evidence type="ECO:0000256" key="3">
    <source>
        <dbReference type="ARBA" id="ARBA00023125"/>
    </source>
</evidence>
<dbReference type="InterPro" id="IPR028082">
    <property type="entry name" value="Peripla_BP_I"/>
</dbReference>
<feature type="domain" description="HTH lacI-type" evidence="5">
    <location>
        <begin position="5"/>
        <end position="60"/>
    </location>
</feature>
<dbReference type="PROSITE" id="PS50932">
    <property type="entry name" value="HTH_LACI_2"/>
    <property type="match status" value="1"/>
</dbReference>
<dbReference type="Pfam" id="PF00356">
    <property type="entry name" value="LacI"/>
    <property type="match status" value="1"/>
</dbReference>
<name>A0AA37XCG5_9MICO</name>
<evidence type="ECO:0000256" key="2">
    <source>
        <dbReference type="ARBA" id="ARBA00023015"/>
    </source>
</evidence>
<comment type="caution">
    <text evidence="6">The sequence shown here is derived from an EMBL/GenBank/DDBJ whole genome shotgun (WGS) entry which is preliminary data.</text>
</comment>
<dbReference type="PANTHER" id="PTHR30146">
    <property type="entry name" value="LACI-RELATED TRANSCRIPTIONAL REPRESSOR"/>
    <property type="match status" value="1"/>
</dbReference>
<dbReference type="GO" id="GO:0000976">
    <property type="term" value="F:transcription cis-regulatory region binding"/>
    <property type="evidence" value="ECO:0007669"/>
    <property type="project" value="TreeGrafter"/>
</dbReference>
<dbReference type="PANTHER" id="PTHR30146:SF148">
    <property type="entry name" value="HTH-TYPE TRANSCRIPTIONAL REPRESSOR PURR-RELATED"/>
    <property type="match status" value="1"/>
</dbReference>
<dbReference type="InterPro" id="IPR000843">
    <property type="entry name" value="HTH_LacI"/>
</dbReference>
<dbReference type="Proteomes" id="UP001157160">
    <property type="component" value="Unassembled WGS sequence"/>
</dbReference>
<accession>A0AA37XCG5</accession>
<sequence length="337" mass="35892">MARSATIRDVASAAGVSIAVVSRVINPGSGPVRAETRDRVLAAIEQLAYRPRTAARELKQAGAATTLGLVLADVTNPFFARLADRVVWEARSRGVQVLLMTTQEDPHLEEEALATLVSRRVGGVIATPTATNPDSWARLRQLDTNVVFVDRSLDDVPGAHTVSIDNVRSARQATEHLVDLGHRRIGFISGPETSSTGRARTAGHRAVLAERGVEQDDALVRHVPFRGEQGGDAVGALLALPEPPTALVVANTAQVVAALRRLRLRGTAVPADLSVVVFDDDPWTELFEPALTIIRQPIAMLAAHSVELALAERASAAEPRSIAVEAEFVPRASTSAP</sequence>
<evidence type="ECO:0000259" key="5">
    <source>
        <dbReference type="PROSITE" id="PS50932"/>
    </source>
</evidence>
<dbReference type="Gene3D" id="3.40.50.2300">
    <property type="match status" value="2"/>
</dbReference>
<evidence type="ECO:0000313" key="6">
    <source>
        <dbReference type="EMBL" id="GMA28277.1"/>
    </source>
</evidence>
<organism evidence="6 7">
    <name type="scientific">Arenivirga flava</name>
    <dbReference type="NCBI Taxonomy" id="1930060"/>
    <lineage>
        <taxon>Bacteria</taxon>
        <taxon>Bacillati</taxon>
        <taxon>Actinomycetota</taxon>
        <taxon>Actinomycetes</taxon>
        <taxon>Micrococcales</taxon>
        <taxon>Microbacteriaceae</taxon>
        <taxon>Arenivirga</taxon>
    </lineage>
</organism>
<evidence type="ECO:0000313" key="7">
    <source>
        <dbReference type="Proteomes" id="UP001157160"/>
    </source>
</evidence>
<dbReference type="RefSeq" id="WP_284231643.1">
    <property type="nucleotide sequence ID" value="NZ_BSUL01000001.1"/>
</dbReference>
<keyword evidence="3" id="KW-0238">DNA-binding</keyword>
<dbReference type="GO" id="GO:0003700">
    <property type="term" value="F:DNA-binding transcription factor activity"/>
    <property type="evidence" value="ECO:0007669"/>
    <property type="project" value="TreeGrafter"/>
</dbReference>
<dbReference type="Pfam" id="PF00532">
    <property type="entry name" value="Peripla_BP_1"/>
    <property type="match status" value="1"/>
</dbReference>
<gene>
    <name evidence="6" type="ORF">GCM10025874_15300</name>
</gene>
<dbReference type="AlphaFoldDB" id="A0AA37XCG5"/>
<dbReference type="PRINTS" id="PR00036">
    <property type="entry name" value="HTHLACI"/>
</dbReference>
<dbReference type="Gene3D" id="1.10.260.40">
    <property type="entry name" value="lambda repressor-like DNA-binding domains"/>
    <property type="match status" value="1"/>
</dbReference>